<dbReference type="Pfam" id="PF23096">
    <property type="entry name" value="HEAT_PSME4"/>
    <property type="match status" value="1"/>
</dbReference>
<dbReference type="OrthoDB" id="17907at2759"/>
<evidence type="ECO:0000313" key="2">
    <source>
        <dbReference type="EMBL" id="OHS95729.1"/>
    </source>
</evidence>
<dbReference type="VEuPathDB" id="TrichDB:TRFO_10380"/>
<feature type="domain" description="Proteasome activator complex subunit 4-like HEAT repeat-like" evidence="1">
    <location>
        <begin position="1096"/>
        <end position="1251"/>
    </location>
</feature>
<dbReference type="InterPro" id="IPR055455">
    <property type="entry name" value="HEAT_PSME4"/>
</dbReference>
<dbReference type="GO" id="GO:0070628">
    <property type="term" value="F:proteasome binding"/>
    <property type="evidence" value="ECO:0007669"/>
    <property type="project" value="InterPro"/>
</dbReference>
<dbReference type="EMBL" id="MLAK01001226">
    <property type="protein sequence ID" value="OHS95729.1"/>
    <property type="molecule type" value="Genomic_DNA"/>
</dbReference>
<evidence type="ECO:0000259" key="1">
    <source>
        <dbReference type="Pfam" id="PF23096"/>
    </source>
</evidence>
<gene>
    <name evidence="2" type="ORF">TRFO_10380</name>
</gene>
<name>A0A1J4JAM9_9EUKA</name>
<dbReference type="PANTHER" id="PTHR32170">
    <property type="entry name" value="PROTEASOME ACTIVATOR COMPLEX SUBUNIT 4"/>
    <property type="match status" value="1"/>
</dbReference>
<dbReference type="GO" id="GO:0016504">
    <property type="term" value="F:peptidase activator activity"/>
    <property type="evidence" value="ECO:0007669"/>
    <property type="project" value="InterPro"/>
</dbReference>
<organism evidence="2 3">
    <name type="scientific">Tritrichomonas foetus</name>
    <dbReference type="NCBI Taxonomy" id="1144522"/>
    <lineage>
        <taxon>Eukaryota</taxon>
        <taxon>Metamonada</taxon>
        <taxon>Parabasalia</taxon>
        <taxon>Tritrichomonadida</taxon>
        <taxon>Tritrichomonadidae</taxon>
        <taxon>Tritrichomonas</taxon>
    </lineage>
</organism>
<dbReference type="InterPro" id="IPR016024">
    <property type="entry name" value="ARM-type_fold"/>
</dbReference>
<proteinExistence type="predicted"/>
<protein>
    <recommendedName>
        <fullName evidence="1">Proteasome activator complex subunit 4-like HEAT repeat-like domain-containing protein</fullName>
    </recommendedName>
</protein>
<dbReference type="SUPFAM" id="SSF48371">
    <property type="entry name" value="ARM repeat"/>
    <property type="match status" value="1"/>
</dbReference>
<accession>A0A1J4JAM9</accession>
<dbReference type="InterPro" id="IPR035309">
    <property type="entry name" value="PSME4"/>
</dbReference>
<comment type="caution">
    <text evidence="2">The sequence shown here is derived from an EMBL/GenBank/DDBJ whole genome shotgun (WGS) entry which is preliminary data.</text>
</comment>
<sequence length="1597" mass="183583">MSIIDIYRAETFSKILPICIREEVLKEQPIWKEAILKNLPIALSGTDVRAIRFWLGLLGLYNSTELFTFTKSELEIILNCLFDFVVSTRFLSYAMSAATTFIDLTEHIYEKLDFTLDLRRLYDILYKFGLSHSKIKKRITPDNYLLTMIMFTSTCRRFFSEDSTEEILQQWPHLIDPQTPLFSVSVSLLCLLLPVAHQKHNLWVDYLLKIWSYYSTVVANCIFMPVFVRLSSHNLEEFDWSPYVPIFFQKLCLFIGIPVSPIDQETDARVNLSTSRGEFMFGQPMTTTDISMHFAILFVRLLSTSAKEVVKDHLLRLIHLLEPLHSPFPQTDNANTVAQAISFLNALVAAYAQRVKADRRKKLKLPPLDEDDHIWFLNLILPLYLLELYHAESACEQLGQLVQLMPSLAIPPVYDAFSRLSEYTHLKAPALRTMAAVAPTILTTGIMEAEFLNVVVNFVDEISAMDILKSQWIFTLYEAVLWSKKIDESMTNWAITLIRKCIEFAMTAVSEEFNDCMGTMELMLSAFSMSINNNLRETVEDILKESIETMPISNLSRFIDSIIPTSFGKFCFNEVNEKNLTIIKCLVRSSKDFALKYDFDKVVFEGLNSPLKKVKMQACALIKWILRFHSLVFPFLPKRQGISNISEDSISWHIPKESDFEACAQLVDKCIPVMQEMFTKEDKRSKLTAVTIAYSIIQGIIGAVSPLDFNVAECDPLFTAPTVSTIHSPELSKRYSIVAEWLLSIASNDLHEEVSSLIIKTFTTMITPVDPIAMRADSISDQFDAFCAASKQGVLFPTLQCMFPNHHYWLALKLYSGFTQLIDMPINELTTKIILKVFLYAVNPLPSVREKCDVFMAQSALFYGIELADLFPRLMDIFNDCFLLTVDQLSTISVFMSDFIQVANPATQFNLISQIAVNLCRQLPLDVPNDNLRALRNDIVRVIDNFDFSTAPLDTDQIYEERKQIIYSSIQRSDLFSTSAETQNYAVALVCSVLMGKKPVIEPDVFEFLSSMFLSDDMSVRSVSIQVFGSTLELLIPRVDRTIEKIEYDQITPENYDTFAFKDNKVKLKKTRMSRLLTKTEAFDENCIKQFFPDDYENRVDIHKTLYQIFFDNDAEFVHKLCQVFVNSQTHGKESFSLENYSFWIAIIRFFGTPMMLKLLDISTDYLSKEPQGAHLFTASEIVAAIFSSTVYFKFKDIQPIFDKMYNFLNAALCGNECDTSFSWFVVLFGVICDLDPRRFFWLFEYLKDLHPDIDNHGRSKYVRQDTEICLQLIFAASKTPEKMMQVIEQRFPSYFQADQLEISRSAVIQVLISVSQVCCRIPYNNDWQNVFKTVFNEYILKTDPKFISRWICEQFDQVSFGSLSAVPLCVEKLRDFVLIEMENDEDSMSFLHNGIIGIIRTNMFIPDSSKEKIDATIKNIIQQLDPTNLPWPKQVLMLSLFIELIKEMFFYISEESIDYIIKNITLPALEHSNPDVADTASVLLSFILKIDVKVRENISDYVERFTRMLNNGENRLAGAKGLFAVVWSTLIFDDVPQFVIDAFMTITSGHWNDSVLEDNINQFISDFWNVHDNNLTKNGQEILSPFRSNMMPSYIS</sequence>
<evidence type="ECO:0000313" key="3">
    <source>
        <dbReference type="Proteomes" id="UP000179807"/>
    </source>
</evidence>
<dbReference type="Proteomes" id="UP000179807">
    <property type="component" value="Unassembled WGS sequence"/>
</dbReference>
<dbReference type="PANTHER" id="PTHR32170:SF3">
    <property type="entry name" value="PROTEASOME ACTIVATOR COMPLEX SUBUNIT 4"/>
    <property type="match status" value="1"/>
</dbReference>
<dbReference type="GO" id="GO:0010499">
    <property type="term" value="P:proteasomal ubiquitin-independent protein catabolic process"/>
    <property type="evidence" value="ECO:0007669"/>
    <property type="project" value="TreeGrafter"/>
</dbReference>
<dbReference type="GeneID" id="94830129"/>
<dbReference type="RefSeq" id="XP_068348866.1">
    <property type="nucleotide sequence ID" value="XM_068495425.1"/>
</dbReference>
<reference evidence="2" key="1">
    <citation type="submission" date="2016-10" db="EMBL/GenBank/DDBJ databases">
        <authorList>
            <person name="Benchimol M."/>
            <person name="Almeida L.G."/>
            <person name="Vasconcelos A.T."/>
            <person name="Perreira-Neves A."/>
            <person name="Rosa I.A."/>
            <person name="Tasca T."/>
            <person name="Bogo M.R."/>
            <person name="de Souza W."/>
        </authorList>
    </citation>
    <scope>NUCLEOTIDE SEQUENCE [LARGE SCALE GENOMIC DNA]</scope>
    <source>
        <strain evidence="2">K</strain>
    </source>
</reference>
<keyword evidence="3" id="KW-1185">Reference proteome</keyword>
<dbReference type="GO" id="GO:0005829">
    <property type="term" value="C:cytosol"/>
    <property type="evidence" value="ECO:0007669"/>
    <property type="project" value="TreeGrafter"/>
</dbReference>
<dbReference type="GO" id="GO:0005634">
    <property type="term" value="C:nucleus"/>
    <property type="evidence" value="ECO:0007669"/>
    <property type="project" value="TreeGrafter"/>
</dbReference>